<dbReference type="InterPro" id="IPR003593">
    <property type="entry name" value="AAA+_ATPase"/>
</dbReference>
<organism evidence="4 5">
    <name type="scientific">Dufourea novaeangliae</name>
    <name type="common">Sweat bee</name>
    <dbReference type="NCBI Taxonomy" id="178035"/>
    <lineage>
        <taxon>Eukaryota</taxon>
        <taxon>Metazoa</taxon>
        <taxon>Ecdysozoa</taxon>
        <taxon>Arthropoda</taxon>
        <taxon>Hexapoda</taxon>
        <taxon>Insecta</taxon>
        <taxon>Pterygota</taxon>
        <taxon>Neoptera</taxon>
        <taxon>Endopterygota</taxon>
        <taxon>Hymenoptera</taxon>
        <taxon>Apocrita</taxon>
        <taxon>Aculeata</taxon>
        <taxon>Apoidea</taxon>
        <taxon>Anthophila</taxon>
        <taxon>Halictidae</taxon>
        <taxon>Rophitinae</taxon>
        <taxon>Dufourea</taxon>
    </lineage>
</organism>
<protein>
    <submittedName>
        <fullName evidence="4">Torsin-like protein</fullName>
    </submittedName>
</protein>
<dbReference type="OrthoDB" id="19623at2759"/>
<dbReference type="PANTHER" id="PTHR10760">
    <property type="entry name" value="TORSIN"/>
    <property type="match status" value="1"/>
</dbReference>
<feature type="signal peptide" evidence="2">
    <location>
        <begin position="1"/>
        <end position="20"/>
    </location>
</feature>
<dbReference type="AlphaFoldDB" id="A0A154PN58"/>
<evidence type="ECO:0000256" key="1">
    <source>
        <dbReference type="ARBA" id="ARBA00006235"/>
    </source>
</evidence>
<proteinExistence type="inferred from homology"/>
<feature type="domain" description="AAA+ ATPase" evidence="3">
    <location>
        <begin position="93"/>
        <end position="241"/>
    </location>
</feature>
<dbReference type="GO" id="GO:0005737">
    <property type="term" value="C:cytoplasm"/>
    <property type="evidence" value="ECO:0007669"/>
    <property type="project" value="UniProtKB-ARBA"/>
</dbReference>
<dbReference type="PANTHER" id="PTHR10760:SF2">
    <property type="entry name" value="LD13476P-RELATED"/>
    <property type="match status" value="1"/>
</dbReference>
<dbReference type="OMA" id="ECCDDRS"/>
<dbReference type="EMBL" id="KQ434998">
    <property type="protein sequence ID" value="KZC13282.1"/>
    <property type="molecule type" value="Genomic_DNA"/>
</dbReference>
<name>A0A154PN58_DUFNO</name>
<dbReference type="Pfam" id="PF06309">
    <property type="entry name" value="Torsin"/>
    <property type="match status" value="1"/>
</dbReference>
<dbReference type="GO" id="GO:0071218">
    <property type="term" value="P:cellular response to misfolded protein"/>
    <property type="evidence" value="ECO:0007669"/>
    <property type="project" value="TreeGrafter"/>
</dbReference>
<dbReference type="SMART" id="SM00382">
    <property type="entry name" value="AAA"/>
    <property type="match status" value="1"/>
</dbReference>
<dbReference type="GO" id="GO:0005524">
    <property type="term" value="F:ATP binding"/>
    <property type="evidence" value="ECO:0007669"/>
    <property type="project" value="InterPro"/>
</dbReference>
<evidence type="ECO:0000313" key="5">
    <source>
        <dbReference type="Proteomes" id="UP000076502"/>
    </source>
</evidence>
<keyword evidence="5" id="KW-1185">Reference proteome</keyword>
<dbReference type="STRING" id="178035.A0A154PN58"/>
<keyword evidence="2" id="KW-0732">Signal</keyword>
<dbReference type="Proteomes" id="UP000076502">
    <property type="component" value="Unassembled WGS sequence"/>
</dbReference>
<feature type="chain" id="PRO_5007599671" evidence="2">
    <location>
        <begin position="21"/>
        <end position="347"/>
    </location>
</feature>
<reference evidence="4 5" key="1">
    <citation type="submission" date="2015-07" db="EMBL/GenBank/DDBJ databases">
        <title>The genome of Dufourea novaeangliae.</title>
        <authorList>
            <person name="Pan H."/>
            <person name="Kapheim K."/>
        </authorList>
    </citation>
    <scope>NUCLEOTIDE SEQUENCE [LARGE SCALE GENOMIC DNA]</scope>
    <source>
        <strain evidence="4">0120121106</strain>
        <tissue evidence="4">Whole body</tissue>
    </source>
</reference>
<gene>
    <name evidence="4" type="ORF">WN55_05588</name>
</gene>
<evidence type="ECO:0000256" key="2">
    <source>
        <dbReference type="SAM" id="SignalP"/>
    </source>
</evidence>
<evidence type="ECO:0000259" key="3">
    <source>
        <dbReference type="SMART" id="SM00382"/>
    </source>
</evidence>
<dbReference type="GO" id="GO:0016887">
    <property type="term" value="F:ATP hydrolysis activity"/>
    <property type="evidence" value="ECO:0007669"/>
    <property type="project" value="InterPro"/>
</dbReference>
<dbReference type="InterPro" id="IPR027417">
    <property type="entry name" value="P-loop_NTPase"/>
</dbReference>
<dbReference type="Gene3D" id="3.40.50.300">
    <property type="entry name" value="P-loop containing nucleotide triphosphate hydrolases"/>
    <property type="match status" value="1"/>
</dbReference>
<dbReference type="InterPro" id="IPR010448">
    <property type="entry name" value="Torsin"/>
</dbReference>
<sequence length="347" mass="39732">MNFVCFLSIYILVSLTTIRAKWTDTFSSLYSGISSSISYVPCKFTECCNDDYISPNIDKLDDLFNTEVFGQQIAHRVIINALRGHLTWSDPPKALAMSFHGPPGTGKTYVAQMIAKSFYKQGQQSNFYHCFNGRNDFPLQQDVELYKEELRKVITESLKKCERSIFVFDEVDKMPEGLLNVLVPFLDYNTRLKTLRLYGTSLNTRKAVYIFLSNTGSTRIIQRLLALWEKGEHRSKTQLEDFEHLISVGAFNEKGGLHHSDTIHTSLIDHYVPFLPLEEAHVKKCINKSFTNRNVLPTENMIQEALSYVMFGPSPHNLYAIAGCKRVEQKVAAIIYSQRKQTENNEL</sequence>
<dbReference type="SUPFAM" id="SSF52540">
    <property type="entry name" value="P-loop containing nucleoside triphosphate hydrolases"/>
    <property type="match status" value="1"/>
</dbReference>
<dbReference type="GO" id="GO:0012505">
    <property type="term" value="C:endomembrane system"/>
    <property type="evidence" value="ECO:0007669"/>
    <property type="project" value="UniProtKB-ARBA"/>
</dbReference>
<accession>A0A154PN58</accession>
<evidence type="ECO:0000313" key="4">
    <source>
        <dbReference type="EMBL" id="KZC13282.1"/>
    </source>
</evidence>
<comment type="similarity">
    <text evidence="1">Belongs to the ClpA/ClpB family. Torsin subfamily.</text>
</comment>
<dbReference type="CDD" id="cd00009">
    <property type="entry name" value="AAA"/>
    <property type="match status" value="1"/>
</dbReference>